<keyword evidence="2" id="KW-1185">Reference proteome</keyword>
<dbReference type="EMBL" id="CATQJL010000316">
    <property type="protein sequence ID" value="CAJ0608571.1"/>
    <property type="molecule type" value="Genomic_DNA"/>
</dbReference>
<sequence length="96" mass="10957">MLYNLSFPLHCRDAKLLKTLSATWVGSSNSSLVHARECKYIAEGLSSKVIVSHPHGDQVIINLLCTSSPHPFDKSWVIEDENILNIYSLWRYKGRR</sequence>
<evidence type="ECO:0000313" key="2">
    <source>
        <dbReference type="Proteomes" id="UP001176961"/>
    </source>
</evidence>
<protein>
    <submittedName>
        <fullName evidence="1">Uncharacterized protein</fullName>
    </submittedName>
</protein>
<reference evidence="1" key="1">
    <citation type="submission" date="2023-07" db="EMBL/GenBank/DDBJ databases">
        <authorList>
            <consortium name="CYATHOMIX"/>
        </authorList>
    </citation>
    <scope>NUCLEOTIDE SEQUENCE</scope>
    <source>
        <strain evidence="1">N/A</strain>
    </source>
</reference>
<proteinExistence type="predicted"/>
<dbReference type="Proteomes" id="UP001176961">
    <property type="component" value="Unassembled WGS sequence"/>
</dbReference>
<comment type="caution">
    <text evidence="1">The sequence shown here is derived from an EMBL/GenBank/DDBJ whole genome shotgun (WGS) entry which is preliminary data.</text>
</comment>
<dbReference type="AlphaFoldDB" id="A0AA36MDP7"/>
<accession>A0AA36MDP7</accession>
<evidence type="ECO:0000313" key="1">
    <source>
        <dbReference type="EMBL" id="CAJ0608571.1"/>
    </source>
</evidence>
<name>A0AA36MDP7_CYLNA</name>
<organism evidence="1 2">
    <name type="scientific">Cylicocyclus nassatus</name>
    <name type="common">Nematode worm</name>
    <dbReference type="NCBI Taxonomy" id="53992"/>
    <lineage>
        <taxon>Eukaryota</taxon>
        <taxon>Metazoa</taxon>
        <taxon>Ecdysozoa</taxon>
        <taxon>Nematoda</taxon>
        <taxon>Chromadorea</taxon>
        <taxon>Rhabditida</taxon>
        <taxon>Rhabditina</taxon>
        <taxon>Rhabditomorpha</taxon>
        <taxon>Strongyloidea</taxon>
        <taxon>Strongylidae</taxon>
        <taxon>Cylicocyclus</taxon>
    </lineage>
</organism>
<gene>
    <name evidence="1" type="ORF">CYNAS_LOCUS20554</name>
</gene>